<evidence type="ECO:0000313" key="1">
    <source>
        <dbReference type="EMBL" id="KAK9901849.1"/>
    </source>
</evidence>
<comment type="caution">
    <text evidence="1">The sequence shown here is derived from an EMBL/GenBank/DDBJ whole genome shotgun (WGS) entry which is preliminary data.</text>
</comment>
<evidence type="ECO:0000313" key="2">
    <source>
        <dbReference type="Proteomes" id="UP001457282"/>
    </source>
</evidence>
<dbReference type="AlphaFoldDB" id="A0AAW1VGE7"/>
<dbReference type="Proteomes" id="UP001457282">
    <property type="component" value="Unassembled WGS sequence"/>
</dbReference>
<proteinExistence type="predicted"/>
<name>A0AAW1VGE7_RUBAR</name>
<keyword evidence="2" id="KW-1185">Reference proteome</keyword>
<organism evidence="1 2">
    <name type="scientific">Rubus argutus</name>
    <name type="common">Southern blackberry</name>
    <dbReference type="NCBI Taxonomy" id="59490"/>
    <lineage>
        <taxon>Eukaryota</taxon>
        <taxon>Viridiplantae</taxon>
        <taxon>Streptophyta</taxon>
        <taxon>Embryophyta</taxon>
        <taxon>Tracheophyta</taxon>
        <taxon>Spermatophyta</taxon>
        <taxon>Magnoliopsida</taxon>
        <taxon>eudicotyledons</taxon>
        <taxon>Gunneridae</taxon>
        <taxon>Pentapetalae</taxon>
        <taxon>rosids</taxon>
        <taxon>fabids</taxon>
        <taxon>Rosales</taxon>
        <taxon>Rosaceae</taxon>
        <taxon>Rosoideae</taxon>
        <taxon>Rosoideae incertae sedis</taxon>
        <taxon>Rubus</taxon>
    </lineage>
</organism>
<dbReference type="EMBL" id="JBEDUW010000279">
    <property type="protein sequence ID" value="KAK9901849.1"/>
    <property type="molecule type" value="Genomic_DNA"/>
</dbReference>
<reference evidence="1 2" key="1">
    <citation type="journal article" date="2023" name="G3 (Bethesda)">
        <title>A chromosome-length genome assembly and annotation of blackberry (Rubus argutus, cv. 'Hillquist').</title>
        <authorList>
            <person name="Bruna T."/>
            <person name="Aryal R."/>
            <person name="Dudchenko O."/>
            <person name="Sargent D.J."/>
            <person name="Mead D."/>
            <person name="Buti M."/>
            <person name="Cavallini A."/>
            <person name="Hytonen T."/>
            <person name="Andres J."/>
            <person name="Pham M."/>
            <person name="Weisz D."/>
            <person name="Mascagni F."/>
            <person name="Usai G."/>
            <person name="Natali L."/>
            <person name="Bassil N."/>
            <person name="Fernandez G.E."/>
            <person name="Lomsadze A."/>
            <person name="Armour M."/>
            <person name="Olukolu B."/>
            <person name="Poorten T."/>
            <person name="Britton C."/>
            <person name="Davik J."/>
            <person name="Ashrafi H."/>
            <person name="Aiden E.L."/>
            <person name="Borodovsky M."/>
            <person name="Worthington M."/>
        </authorList>
    </citation>
    <scope>NUCLEOTIDE SEQUENCE [LARGE SCALE GENOMIC DNA]</scope>
    <source>
        <strain evidence="1">PI 553951</strain>
    </source>
</reference>
<gene>
    <name evidence="1" type="ORF">M0R45_001908</name>
</gene>
<sequence>MASIDAVTTSFVASLAIAGGGEGPLDLEKLSGGTIRRSSQSFLLGKVLHSKPLDSSLVLRGGAWSFGKAPVILEEYDGMLPLVAVPMRHLRFWVKVEGISPTFEEPVNFKLIGDLLGGYLDYDKMMLRQGVEALLKFTYEHLIGRCKKCSLLSHVGEQCSLVSDDDPSEGSERVKLFWIWVC</sequence>
<accession>A0AAW1VGE7</accession>
<evidence type="ECO:0008006" key="3">
    <source>
        <dbReference type="Google" id="ProtNLM"/>
    </source>
</evidence>
<protein>
    <recommendedName>
        <fullName evidence="3">DUF4283 domain-containing protein</fullName>
    </recommendedName>
</protein>